<evidence type="ECO:0000259" key="12">
    <source>
        <dbReference type="Pfam" id="PF02767"/>
    </source>
</evidence>
<evidence type="ECO:0000256" key="7">
    <source>
        <dbReference type="ARBA" id="ARBA00022705"/>
    </source>
</evidence>
<comment type="subcellular location">
    <subcellularLocation>
        <location evidence="1 10">Cytoplasm</location>
    </subcellularLocation>
</comment>
<evidence type="ECO:0000256" key="6">
    <source>
        <dbReference type="ARBA" id="ARBA00022695"/>
    </source>
</evidence>
<comment type="similarity">
    <text evidence="2 10">Belongs to the beta sliding clamp family.</text>
</comment>
<dbReference type="Pfam" id="PF02767">
    <property type="entry name" value="DNA_pol3_beta_2"/>
    <property type="match status" value="1"/>
</dbReference>
<accession>F2NF31</accession>
<proteinExistence type="inferred from homology"/>
<dbReference type="Pfam" id="PF02768">
    <property type="entry name" value="DNA_pol3_beta_3"/>
    <property type="match status" value="1"/>
</dbReference>
<dbReference type="eggNOG" id="COG0592">
    <property type="taxonomic scope" value="Bacteria"/>
</dbReference>
<reference evidence="14 15" key="1">
    <citation type="journal article" date="2011" name="Stand. Genomic Sci.">
        <title>Complete genome sequence of the acetate-degrading sulfate reducer Desulfobacca acetoxidans type strain (ASRB2).</title>
        <authorList>
            <person name="Goker M."/>
            <person name="Teshima H."/>
            <person name="Lapidus A."/>
            <person name="Nolan M."/>
            <person name="Lucas S."/>
            <person name="Hammon N."/>
            <person name="Deshpande S."/>
            <person name="Cheng J.F."/>
            <person name="Tapia R."/>
            <person name="Han C."/>
            <person name="Goodwin L."/>
            <person name="Pitluck S."/>
            <person name="Huntemann M."/>
            <person name="Liolios K."/>
            <person name="Ivanova N."/>
            <person name="Pagani I."/>
            <person name="Mavromatis K."/>
            <person name="Ovchinikova G."/>
            <person name="Pati A."/>
            <person name="Chen A."/>
            <person name="Palaniappan K."/>
            <person name="Land M."/>
            <person name="Hauser L."/>
            <person name="Brambilla E.M."/>
            <person name="Rohde M."/>
            <person name="Spring S."/>
            <person name="Detter J.C."/>
            <person name="Woyke T."/>
            <person name="Bristow J."/>
            <person name="Eisen J.A."/>
            <person name="Markowitz V."/>
            <person name="Hugenholtz P."/>
            <person name="Kyrpides N.C."/>
            <person name="Klenk H.P."/>
        </authorList>
    </citation>
    <scope>NUCLEOTIDE SEQUENCE [LARGE SCALE GENOMIC DNA]</scope>
    <source>
        <strain evidence="15">ATCC 700848 / DSM 11109 / ASRB2</strain>
    </source>
</reference>
<gene>
    <name evidence="14" type="ordered locus">Desac_0485</name>
</gene>
<reference evidence="15" key="2">
    <citation type="submission" date="2011-03" db="EMBL/GenBank/DDBJ databases">
        <title>The complete genome of Desulfobacca acetoxidans DSM 11109.</title>
        <authorList>
            <consortium name="US DOE Joint Genome Institute (JGI-PGF)"/>
            <person name="Lucas S."/>
            <person name="Copeland A."/>
            <person name="Lapidus A."/>
            <person name="Bruce D."/>
            <person name="Goodwin L."/>
            <person name="Pitluck S."/>
            <person name="Peters L."/>
            <person name="Kyrpides N."/>
            <person name="Mavromatis K."/>
            <person name="Ivanova N."/>
            <person name="Ovchinnikova G."/>
            <person name="Teshima H."/>
            <person name="Detter J.C."/>
            <person name="Han C."/>
            <person name="Land M."/>
            <person name="Hauser L."/>
            <person name="Markowitz V."/>
            <person name="Cheng J.-F."/>
            <person name="Hugenholtz P."/>
            <person name="Woyke T."/>
            <person name="Wu D."/>
            <person name="Spring S."/>
            <person name="Schueler E."/>
            <person name="Brambilla E."/>
            <person name="Klenk H.-P."/>
            <person name="Eisen J.A."/>
        </authorList>
    </citation>
    <scope>NUCLEOTIDE SEQUENCE [LARGE SCALE GENOMIC DNA]</scope>
    <source>
        <strain evidence="15">ATCC 700848 / DSM 11109 / ASRB2</strain>
    </source>
</reference>
<dbReference type="KEGG" id="dao:Desac_0485"/>
<evidence type="ECO:0000256" key="5">
    <source>
        <dbReference type="ARBA" id="ARBA00022679"/>
    </source>
</evidence>
<evidence type="ECO:0000256" key="9">
    <source>
        <dbReference type="ARBA" id="ARBA00023125"/>
    </source>
</evidence>
<evidence type="ECO:0000256" key="1">
    <source>
        <dbReference type="ARBA" id="ARBA00004496"/>
    </source>
</evidence>
<name>F2NF31_DESAR</name>
<dbReference type="SMART" id="SM00480">
    <property type="entry name" value="POL3Bc"/>
    <property type="match status" value="1"/>
</dbReference>
<evidence type="ECO:0000259" key="13">
    <source>
        <dbReference type="Pfam" id="PF02768"/>
    </source>
</evidence>
<evidence type="ECO:0000256" key="10">
    <source>
        <dbReference type="PIRNR" id="PIRNR000804"/>
    </source>
</evidence>
<dbReference type="AlphaFoldDB" id="F2NF31"/>
<keyword evidence="15" id="KW-1185">Reference proteome</keyword>
<evidence type="ECO:0000313" key="14">
    <source>
        <dbReference type="EMBL" id="AEB08371.1"/>
    </source>
</evidence>
<dbReference type="PANTHER" id="PTHR30478:SF0">
    <property type="entry name" value="BETA SLIDING CLAMP"/>
    <property type="match status" value="1"/>
</dbReference>
<dbReference type="GO" id="GO:0009360">
    <property type="term" value="C:DNA polymerase III complex"/>
    <property type="evidence" value="ECO:0007669"/>
    <property type="project" value="InterPro"/>
</dbReference>
<dbReference type="GO" id="GO:0005737">
    <property type="term" value="C:cytoplasm"/>
    <property type="evidence" value="ECO:0007669"/>
    <property type="project" value="UniProtKB-SubCell"/>
</dbReference>
<dbReference type="InterPro" id="IPR001001">
    <property type="entry name" value="DNA_polIII_beta"/>
</dbReference>
<dbReference type="InterPro" id="IPR046938">
    <property type="entry name" value="DNA_clamp_sf"/>
</dbReference>
<dbReference type="Proteomes" id="UP000000483">
    <property type="component" value="Chromosome"/>
</dbReference>
<evidence type="ECO:0000256" key="8">
    <source>
        <dbReference type="ARBA" id="ARBA00022932"/>
    </source>
</evidence>
<keyword evidence="8 10" id="KW-0239">DNA-directed DNA polymerase</keyword>
<dbReference type="PIRSF" id="PIRSF000804">
    <property type="entry name" value="DNA_pol_III_b"/>
    <property type="match status" value="1"/>
</dbReference>
<keyword evidence="5 10" id="KW-0808">Transferase</keyword>
<keyword evidence="4 10" id="KW-0963">Cytoplasm</keyword>
<evidence type="ECO:0000256" key="4">
    <source>
        <dbReference type="ARBA" id="ARBA00022490"/>
    </source>
</evidence>
<feature type="domain" description="DNA polymerase III beta sliding clamp central" evidence="12">
    <location>
        <begin position="129"/>
        <end position="248"/>
    </location>
</feature>
<dbReference type="SUPFAM" id="SSF55979">
    <property type="entry name" value="DNA clamp"/>
    <property type="match status" value="3"/>
</dbReference>
<dbReference type="CDD" id="cd00140">
    <property type="entry name" value="beta_clamp"/>
    <property type="match status" value="1"/>
</dbReference>
<keyword evidence="9" id="KW-0238">DNA-binding</keyword>
<dbReference type="Gene3D" id="3.70.10.10">
    <property type="match status" value="1"/>
</dbReference>
<dbReference type="InterPro" id="IPR022634">
    <property type="entry name" value="DNA_polIII_beta_N"/>
</dbReference>
<dbReference type="PANTHER" id="PTHR30478">
    <property type="entry name" value="DNA POLYMERASE III SUBUNIT BETA"/>
    <property type="match status" value="1"/>
</dbReference>
<feature type="domain" description="DNA polymerase III beta sliding clamp C-terminal" evidence="13">
    <location>
        <begin position="250"/>
        <end position="386"/>
    </location>
</feature>
<dbReference type="InterPro" id="IPR022637">
    <property type="entry name" value="DNA_polIII_beta_cen"/>
</dbReference>
<dbReference type="STRING" id="880072.Desac_0485"/>
<evidence type="ECO:0000259" key="11">
    <source>
        <dbReference type="Pfam" id="PF00712"/>
    </source>
</evidence>
<evidence type="ECO:0000256" key="3">
    <source>
        <dbReference type="ARBA" id="ARBA00021035"/>
    </source>
</evidence>
<dbReference type="OrthoDB" id="8421503at2"/>
<organism evidence="14 15">
    <name type="scientific">Desulfobacca acetoxidans (strain ATCC 700848 / DSM 11109 / ASRB2)</name>
    <dbReference type="NCBI Taxonomy" id="880072"/>
    <lineage>
        <taxon>Bacteria</taxon>
        <taxon>Pseudomonadati</taxon>
        <taxon>Thermodesulfobacteriota</taxon>
        <taxon>Desulfobaccia</taxon>
        <taxon>Desulfobaccales</taxon>
        <taxon>Desulfobaccaceae</taxon>
        <taxon>Desulfobacca</taxon>
    </lineage>
</organism>
<dbReference type="Gene3D" id="3.10.150.10">
    <property type="entry name" value="DNA Polymerase III, subunit A, domain 2"/>
    <property type="match status" value="1"/>
</dbReference>
<feature type="domain" description="DNA polymerase III beta sliding clamp N-terminal" evidence="11">
    <location>
        <begin position="1"/>
        <end position="119"/>
    </location>
</feature>
<dbReference type="GO" id="GO:0003887">
    <property type="term" value="F:DNA-directed DNA polymerase activity"/>
    <property type="evidence" value="ECO:0007669"/>
    <property type="project" value="UniProtKB-UniRule"/>
</dbReference>
<dbReference type="Pfam" id="PF00712">
    <property type="entry name" value="DNA_pol3_beta"/>
    <property type="match status" value="1"/>
</dbReference>
<keyword evidence="7 10" id="KW-0235">DNA replication</keyword>
<sequence length="388" mass="43883">MKLHIEKDALLQGAGRTQGVIDRRGHTPILSHCLLEAGNNQLKISATDYEVSFSGYYPAQVEEEGGLTVPAVSFYNILRELPAGTISLESTENSNLVIQVGDARYQFLGLPVENFPPLPKLENQPMIELSNSVLSEMLEKTIFSIAADDIQPHLTGVLLEKITEDGRIIVRLVSSDGHRLSLIDREIPAIEQINLEKAIIIPRKGVAEMLRLISEEERCALGIEKKSIILRQGDKYLYIRLLDKKYPDYRRIIPASPEVRITVGRRAFLDVLKRISLLSAEKFKGVIMMVSEGWLDIRYHNPEIGGGDERLPITVNFLNSEVVAEQERDEETLCLPIRLSYNARYLIEPLSVMQSDEIYFELTKKKKPLCLRDANDPKYLSIVMPMDL</sequence>
<dbReference type="GO" id="GO:0006271">
    <property type="term" value="P:DNA strand elongation involved in DNA replication"/>
    <property type="evidence" value="ECO:0007669"/>
    <property type="project" value="TreeGrafter"/>
</dbReference>
<dbReference type="HOGENOM" id="CLU_038149_4_0_7"/>
<protein>
    <recommendedName>
        <fullName evidence="3 10">Beta sliding clamp</fullName>
    </recommendedName>
</protein>
<comment type="subunit">
    <text evidence="10">Forms a ring-shaped head-to-tail homodimer around DNA.</text>
</comment>
<evidence type="ECO:0000313" key="15">
    <source>
        <dbReference type="Proteomes" id="UP000000483"/>
    </source>
</evidence>
<comment type="function">
    <text evidence="10">Confers DNA tethering and processivity to DNA polymerases and other proteins. Acts as a clamp, forming a ring around DNA (a reaction catalyzed by the clamp-loading complex) which diffuses in an ATP-independent manner freely and bidirectionally along dsDNA. Initially characterized for its ability to contact the catalytic subunit of DNA polymerase III (Pol III), a complex, multichain enzyme responsible for most of the replicative synthesis in bacteria; Pol III exhibits 3'-5' exonuclease proofreading activity. The beta chain is required for initiation of replication as well as for processivity of DNA replication.</text>
</comment>
<dbReference type="NCBIfam" id="TIGR00663">
    <property type="entry name" value="dnan"/>
    <property type="match status" value="1"/>
</dbReference>
<dbReference type="RefSeq" id="WP_013705484.1">
    <property type="nucleotide sequence ID" value="NC_015388.1"/>
</dbReference>
<evidence type="ECO:0000256" key="2">
    <source>
        <dbReference type="ARBA" id="ARBA00010752"/>
    </source>
</evidence>
<dbReference type="EMBL" id="CP002629">
    <property type="protein sequence ID" value="AEB08371.1"/>
    <property type="molecule type" value="Genomic_DNA"/>
</dbReference>
<dbReference type="GO" id="GO:0003677">
    <property type="term" value="F:DNA binding"/>
    <property type="evidence" value="ECO:0007669"/>
    <property type="project" value="UniProtKB-UniRule"/>
</dbReference>
<keyword evidence="6 10" id="KW-0548">Nucleotidyltransferase</keyword>
<dbReference type="InterPro" id="IPR022635">
    <property type="entry name" value="DNA_polIII_beta_C"/>
</dbReference>
<dbReference type="GO" id="GO:0008408">
    <property type="term" value="F:3'-5' exonuclease activity"/>
    <property type="evidence" value="ECO:0007669"/>
    <property type="project" value="InterPro"/>
</dbReference>